<dbReference type="GO" id="GO:0000026">
    <property type="term" value="F:alpha-1,2-mannosyltransferase activity"/>
    <property type="evidence" value="ECO:0007669"/>
    <property type="project" value="TreeGrafter"/>
</dbReference>
<dbReference type="HOGENOM" id="CLU_013298_1_0_1"/>
<keyword evidence="6" id="KW-0735">Signal-anchor</keyword>
<sequence>MRHLSRRTPALLHRFKRKPIVGIFALAMVCMVVVLTLQLRSSDRRKGVIDVNPPPARKVGVRASELFSNHKTHSPARVPDSSMSTGDAAKWRMINRNPDNDEIGSRLQMAQAFYANIFQTLVQGKPAIPPLSNYGSPDRIYHAGYDGLDDGPVFTEHFLKQYLQLTPEEVESMKKSHRAVVRSLPDTYPEGLYRGNGIVYVGGGRFNWLALLSIKSLRSVGSKLPVEVFIPTLEEYEVDLCGRVFPALNARCIFMPRELGPAVSDHNSFHGYQYKSLALITSSFENVLLLDSDNIAAHAPDHVFDVDPFVSHGLVVWPDFWKRATSPFFYDIADVKLTNKRVRFGFNEFGEFRPNNVHNEGDPPLHDVEGAIPDPTTESGQLMISKKKHTKSLFLSLYYNLYGPDYFYPLFSQGSDGEGDKETFLAAAVVLKNSFYQVNKFLTAFGHFNQEREFLGSGMGQFDPVEDYRILQKRLEAKKDGRLLSLDSDEFKNQPRVLFIHSNFPKLNPWELKQNGKIVEHGERIRLYGPGMAKRIGYDFETVQWQNMKFLVCELKLQLTCFEGVSEAELCDEISQQLDFLLESVATLEE</sequence>
<evidence type="ECO:0000256" key="2">
    <source>
        <dbReference type="ARBA" id="ARBA00004922"/>
    </source>
</evidence>
<keyword evidence="4" id="KW-0808">Transferase</keyword>
<dbReference type="GO" id="GO:0000139">
    <property type="term" value="C:Golgi membrane"/>
    <property type="evidence" value="ECO:0007669"/>
    <property type="project" value="UniProtKB-SubCell"/>
</dbReference>
<gene>
    <name evidence="11" type="ORF">KUCA_T00001123001</name>
</gene>
<keyword evidence="7 10" id="KW-1133">Transmembrane helix</keyword>
<reference evidence="11" key="1">
    <citation type="submission" date="2013-12" db="EMBL/GenBank/DDBJ databases">
        <authorList>
            <person name="Genoscope - CEA"/>
        </authorList>
    </citation>
    <scope>NUCLEOTIDE SEQUENCE</scope>
    <source>
        <strain evidence="11">CBS 1993</strain>
    </source>
</reference>
<protein>
    <recommendedName>
        <fullName evidence="13">Glycosyltransferase family 71 protein</fullName>
    </recommendedName>
</protein>
<evidence type="ECO:0000256" key="6">
    <source>
        <dbReference type="ARBA" id="ARBA00022968"/>
    </source>
</evidence>
<comment type="similarity">
    <text evidence="3">Belongs to the MNN1/MNT family.</text>
</comment>
<keyword evidence="8" id="KW-0333">Golgi apparatus</keyword>
<evidence type="ECO:0000256" key="3">
    <source>
        <dbReference type="ARBA" id="ARBA00009105"/>
    </source>
</evidence>
<evidence type="ECO:0000256" key="8">
    <source>
        <dbReference type="ARBA" id="ARBA00023034"/>
    </source>
</evidence>
<dbReference type="Proteomes" id="UP000019384">
    <property type="component" value="Unassembled WGS sequence"/>
</dbReference>
<dbReference type="PANTHER" id="PTHR31646">
    <property type="entry name" value="ALPHA-1,2-MANNOSYLTRANSFERASE MNN2"/>
    <property type="match status" value="1"/>
</dbReference>
<proteinExistence type="inferred from homology"/>
<feature type="transmembrane region" description="Helical" evidence="10">
    <location>
        <begin position="20"/>
        <end position="39"/>
    </location>
</feature>
<dbReference type="RefSeq" id="XP_022457168.1">
    <property type="nucleotide sequence ID" value="XM_022605728.1"/>
</dbReference>
<dbReference type="GO" id="GO:0046354">
    <property type="term" value="P:mannan biosynthetic process"/>
    <property type="evidence" value="ECO:0007669"/>
    <property type="project" value="TreeGrafter"/>
</dbReference>
<evidence type="ECO:0000256" key="9">
    <source>
        <dbReference type="ARBA" id="ARBA00023136"/>
    </source>
</evidence>
<dbReference type="PANTHER" id="PTHR31646:SF1">
    <property type="entry name" value="ALPHA-1,2-MANNOSYLTRANSFERASE MNN2"/>
    <property type="match status" value="1"/>
</dbReference>
<dbReference type="SUPFAM" id="SSF53448">
    <property type="entry name" value="Nucleotide-diphospho-sugar transferases"/>
    <property type="match status" value="1"/>
</dbReference>
<dbReference type="GeneID" id="34518556"/>
<reference evidence="11" key="2">
    <citation type="submission" date="2014-02" db="EMBL/GenBank/DDBJ databases">
        <title>Complete DNA sequence of /Kuraishia capsulata/ illustrates novel genomic features among budding yeasts (/Saccharomycotina/).</title>
        <authorList>
            <person name="Morales L."/>
            <person name="Noel B."/>
            <person name="Porcel B."/>
            <person name="Marcet-Houben M."/>
            <person name="Hullo M-F."/>
            <person name="Sacerdot C."/>
            <person name="Tekaia F."/>
            <person name="Leh-Louis V."/>
            <person name="Despons L."/>
            <person name="Khanna V."/>
            <person name="Aury J-M."/>
            <person name="Barbe V."/>
            <person name="Couloux A."/>
            <person name="Labadie K."/>
            <person name="Pelletier E."/>
            <person name="Souciet J-L."/>
            <person name="Boekhout T."/>
            <person name="Gabaldon T."/>
            <person name="Wincker P."/>
            <person name="Dujon B."/>
        </authorList>
    </citation>
    <scope>NUCLEOTIDE SEQUENCE</scope>
    <source>
        <strain evidence="11">CBS 1993</strain>
    </source>
</reference>
<dbReference type="InterPro" id="IPR029044">
    <property type="entry name" value="Nucleotide-diphossugar_trans"/>
</dbReference>
<dbReference type="STRING" id="1382522.W6MGX9"/>
<dbReference type="EMBL" id="HG793125">
    <property type="protein sequence ID" value="CDK25156.1"/>
    <property type="molecule type" value="Genomic_DNA"/>
</dbReference>
<comment type="subcellular location">
    <subcellularLocation>
        <location evidence="1">Golgi apparatus membrane</location>
        <topology evidence="1">Single-pass type II membrane protein</topology>
    </subcellularLocation>
</comment>
<dbReference type="OrthoDB" id="430354at2759"/>
<accession>W6MGX9</accession>
<name>W6MGX9_9ASCO</name>
<evidence type="ECO:0000256" key="10">
    <source>
        <dbReference type="SAM" id="Phobius"/>
    </source>
</evidence>
<evidence type="ECO:0000256" key="5">
    <source>
        <dbReference type="ARBA" id="ARBA00022692"/>
    </source>
</evidence>
<evidence type="ECO:0008006" key="13">
    <source>
        <dbReference type="Google" id="ProtNLM"/>
    </source>
</evidence>
<evidence type="ECO:0000256" key="1">
    <source>
        <dbReference type="ARBA" id="ARBA00004323"/>
    </source>
</evidence>
<keyword evidence="5 10" id="KW-0812">Transmembrane</keyword>
<comment type="pathway">
    <text evidence="2">Protein modification; protein glycosylation.</text>
</comment>
<dbReference type="InterPro" id="IPR022751">
    <property type="entry name" value="Alpha_mannosyltransferase"/>
</dbReference>
<keyword evidence="9 10" id="KW-0472">Membrane</keyword>
<dbReference type="Pfam" id="PF11051">
    <property type="entry name" value="Mannosyl_trans3"/>
    <property type="match status" value="1"/>
</dbReference>
<evidence type="ECO:0000256" key="4">
    <source>
        <dbReference type="ARBA" id="ARBA00022679"/>
    </source>
</evidence>
<keyword evidence="12" id="KW-1185">Reference proteome</keyword>
<evidence type="ECO:0000256" key="7">
    <source>
        <dbReference type="ARBA" id="ARBA00022989"/>
    </source>
</evidence>
<evidence type="ECO:0000313" key="11">
    <source>
        <dbReference type="EMBL" id="CDK25156.1"/>
    </source>
</evidence>
<evidence type="ECO:0000313" key="12">
    <source>
        <dbReference type="Proteomes" id="UP000019384"/>
    </source>
</evidence>
<organism evidence="11 12">
    <name type="scientific">Kuraishia capsulata CBS 1993</name>
    <dbReference type="NCBI Taxonomy" id="1382522"/>
    <lineage>
        <taxon>Eukaryota</taxon>
        <taxon>Fungi</taxon>
        <taxon>Dikarya</taxon>
        <taxon>Ascomycota</taxon>
        <taxon>Saccharomycotina</taxon>
        <taxon>Pichiomycetes</taxon>
        <taxon>Pichiales</taxon>
        <taxon>Pichiaceae</taxon>
        <taxon>Kuraishia</taxon>
    </lineage>
</organism>
<dbReference type="AlphaFoldDB" id="W6MGX9"/>